<organism evidence="1 2">
    <name type="scientific">Cryptotermes secundus</name>
    <dbReference type="NCBI Taxonomy" id="105785"/>
    <lineage>
        <taxon>Eukaryota</taxon>
        <taxon>Metazoa</taxon>
        <taxon>Ecdysozoa</taxon>
        <taxon>Arthropoda</taxon>
        <taxon>Hexapoda</taxon>
        <taxon>Insecta</taxon>
        <taxon>Pterygota</taxon>
        <taxon>Neoptera</taxon>
        <taxon>Polyneoptera</taxon>
        <taxon>Dictyoptera</taxon>
        <taxon>Blattodea</taxon>
        <taxon>Blattoidea</taxon>
        <taxon>Termitoidae</taxon>
        <taxon>Kalotermitidae</taxon>
        <taxon>Cryptotermitinae</taxon>
        <taxon>Cryptotermes</taxon>
    </lineage>
</organism>
<gene>
    <name evidence="1" type="ORF">B7P43_G14939</name>
</gene>
<dbReference type="Proteomes" id="UP000235965">
    <property type="component" value="Unassembled WGS sequence"/>
</dbReference>
<name>A0A2J7QRJ2_9NEOP</name>
<protein>
    <submittedName>
        <fullName evidence="1">Uncharacterized protein</fullName>
    </submittedName>
</protein>
<proteinExistence type="predicted"/>
<keyword evidence="2" id="KW-1185">Reference proteome</keyword>
<evidence type="ECO:0000313" key="2">
    <source>
        <dbReference type="Proteomes" id="UP000235965"/>
    </source>
</evidence>
<dbReference type="InParanoid" id="A0A2J7QRJ2"/>
<evidence type="ECO:0000313" key="1">
    <source>
        <dbReference type="EMBL" id="PNF31211.1"/>
    </source>
</evidence>
<accession>A0A2J7QRJ2</accession>
<reference evidence="1 2" key="1">
    <citation type="submission" date="2017-12" db="EMBL/GenBank/DDBJ databases">
        <title>Hemimetabolous genomes reveal molecular basis of termite eusociality.</title>
        <authorList>
            <person name="Harrison M.C."/>
            <person name="Jongepier E."/>
            <person name="Robertson H.M."/>
            <person name="Arning N."/>
            <person name="Bitard-Feildel T."/>
            <person name="Chao H."/>
            <person name="Childers C.P."/>
            <person name="Dinh H."/>
            <person name="Doddapaneni H."/>
            <person name="Dugan S."/>
            <person name="Gowin J."/>
            <person name="Greiner C."/>
            <person name="Han Y."/>
            <person name="Hu H."/>
            <person name="Hughes D.S.T."/>
            <person name="Huylmans A.-K."/>
            <person name="Kemena C."/>
            <person name="Kremer L.P.M."/>
            <person name="Lee S.L."/>
            <person name="Lopez-Ezquerra A."/>
            <person name="Mallet L."/>
            <person name="Monroy-Kuhn J.M."/>
            <person name="Moser A."/>
            <person name="Murali S.C."/>
            <person name="Muzny D.M."/>
            <person name="Otani S."/>
            <person name="Piulachs M.-D."/>
            <person name="Poelchau M."/>
            <person name="Qu J."/>
            <person name="Schaub F."/>
            <person name="Wada-Katsumata A."/>
            <person name="Worley K.C."/>
            <person name="Xie Q."/>
            <person name="Ylla G."/>
            <person name="Poulsen M."/>
            <person name="Gibbs R.A."/>
            <person name="Schal C."/>
            <person name="Richards S."/>
            <person name="Belles X."/>
            <person name="Korb J."/>
            <person name="Bornberg-Bauer E."/>
        </authorList>
    </citation>
    <scope>NUCLEOTIDE SEQUENCE [LARGE SCALE GENOMIC DNA]</scope>
    <source>
        <tissue evidence="1">Whole body</tissue>
    </source>
</reference>
<dbReference type="AlphaFoldDB" id="A0A2J7QRJ2"/>
<sequence>MGRRTMSNSVRGFYLNVQRLGCDMAEIPDLCSPYGLTNSIPQILSWEHDTC</sequence>
<comment type="caution">
    <text evidence="1">The sequence shown here is derived from an EMBL/GenBank/DDBJ whole genome shotgun (WGS) entry which is preliminary data.</text>
</comment>
<dbReference type="EMBL" id="NEVH01011894">
    <property type="protein sequence ID" value="PNF31211.1"/>
    <property type="molecule type" value="Genomic_DNA"/>
</dbReference>